<keyword evidence="1" id="KW-0732">Signal</keyword>
<evidence type="ECO:0000256" key="1">
    <source>
        <dbReference type="SAM" id="SignalP"/>
    </source>
</evidence>
<protein>
    <submittedName>
        <fullName evidence="2">Uncharacterized protein</fullName>
    </submittedName>
</protein>
<dbReference type="AlphaFoldDB" id="A0A8F9XHN6"/>
<dbReference type="KEGG" id="ole:K0B96_02600"/>
<keyword evidence="3" id="KW-1185">Reference proteome</keyword>
<reference evidence="2" key="1">
    <citation type="submission" date="2021-08" db="EMBL/GenBank/DDBJ databases">
        <title>Genome of a novel bacterium of the phylum Verrucomicrobia, Oleiharenicola sp. KSB-15.</title>
        <authorList>
            <person name="Chung J.-H."/>
            <person name="Ahn J.-H."/>
            <person name="Yoon Y."/>
            <person name="Kim D.-Y."/>
            <person name="An S.-H."/>
            <person name="Park I."/>
            <person name="Yeon J."/>
        </authorList>
    </citation>
    <scope>NUCLEOTIDE SEQUENCE</scope>
    <source>
        <strain evidence="2">KSB-15</strain>
    </source>
</reference>
<feature type="signal peptide" evidence="1">
    <location>
        <begin position="1"/>
        <end position="29"/>
    </location>
</feature>
<dbReference type="RefSeq" id="WP_220163502.1">
    <property type="nucleotide sequence ID" value="NZ_CP080507.1"/>
</dbReference>
<feature type="chain" id="PRO_5034348868" evidence="1">
    <location>
        <begin position="30"/>
        <end position="238"/>
    </location>
</feature>
<gene>
    <name evidence="2" type="ORF">K0B96_02600</name>
</gene>
<sequence>MVRSPPRRLRLFFFALALACLASATFTPAQEVQHHGLVFERWVDDTFFDGYRPPSYTQKWDIPASANKRYGGVPVNPKATKFHTPVDLGDALRQFDIAESFMLVIGYWQQEGDAKRFVNIVAPRIDPAAWRKLWGPVTRADLARLDAVIKDRSLTPQQARAAAARMKREPPFTECVFVLNPKIDSKTQRRLQCSLRFDDVFRHLAPDADRSAQEHPALFGVPFPAVVPSKSRTIHAPQ</sequence>
<accession>A0A8F9XHN6</accession>
<evidence type="ECO:0000313" key="2">
    <source>
        <dbReference type="EMBL" id="QYM79525.1"/>
    </source>
</evidence>
<organism evidence="2 3">
    <name type="scientific">Horticoccus luteus</name>
    <dbReference type="NCBI Taxonomy" id="2862869"/>
    <lineage>
        <taxon>Bacteria</taxon>
        <taxon>Pseudomonadati</taxon>
        <taxon>Verrucomicrobiota</taxon>
        <taxon>Opitutia</taxon>
        <taxon>Opitutales</taxon>
        <taxon>Opitutaceae</taxon>
        <taxon>Horticoccus</taxon>
    </lineage>
</organism>
<dbReference type="Proteomes" id="UP000825051">
    <property type="component" value="Chromosome"/>
</dbReference>
<dbReference type="EMBL" id="CP080507">
    <property type="protein sequence ID" value="QYM79525.1"/>
    <property type="molecule type" value="Genomic_DNA"/>
</dbReference>
<proteinExistence type="predicted"/>
<name>A0A8F9XHN6_9BACT</name>
<evidence type="ECO:0000313" key="3">
    <source>
        <dbReference type="Proteomes" id="UP000825051"/>
    </source>
</evidence>